<comment type="caution">
    <text evidence="1">The sequence shown here is derived from an EMBL/GenBank/DDBJ whole genome shotgun (WGS) entry which is preliminary data.</text>
</comment>
<gene>
    <name evidence="1" type="ORF">HPB51_008400</name>
</gene>
<reference evidence="1" key="2">
    <citation type="submission" date="2021-09" db="EMBL/GenBank/DDBJ databases">
        <authorList>
            <person name="Jia N."/>
            <person name="Wang J."/>
            <person name="Shi W."/>
            <person name="Du L."/>
            <person name="Sun Y."/>
            <person name="Zhan W."/>
            <person name="Jiang J."/>
            <person name="Wang Q."/>
            <person name="Zhang B."/>
            <person name="Ji P."/>
            <person name="Sakyi L.B."/>
            <person name="Cui X."/>
            <person name="Yuan T."/>
            <person name="Jiang B."/>
            <person name="Yang W."/>
            <person name="Lam T.T.-Y."/>
            <person name="Chang Q."/>
            <person name="Ding S."/>
            <person name="Wang X."/>
            <person name="Zhu J."/>
            <person name="Ruan X."/>
            <person name="Zhao L."/>
            <person name="Wei J."/>
            <person name="Que T."/>
            <person name="Du C."/>
            <person name="Cheng J."/>
            <person name="Dai P."/>
            <person name="Han X."/>
            <person name="Huang E."/>
            <person name="Gao Y."/>
            <person name="Liu J."/>
            <person name="Shao H."/>
            <person name="Ye R."/>
            <person name="Li L."/>
            <person name="Wei W."/>
            <person name="Wang X."/>
            <person name="Wang C."/>
            <person name="Huo Q."/>
            <person name="Li W."/>
            <person name="Guo W."/>
            <person name="Chen H."/>
            <person name="Chen S."/>
            <person name="Zhou L."/>
            <person name="Zhou L."/>
            <person name="Ni X."/>
            <person name="Tian J."/>
            <person name="Zhou Y."/>
            <person name="Sheng Y."/>
            <person name="Liu T."/>
            <person name="Pan Y."/>
            <person name="Xia L."/>
            <person name="Li J."/>
            <person name="Zhao F."/>
            <person name="Cao W."/>
        </authorList>
    </citation>
    <scope>NUCLEOTIDE SEQUENCE</scope>
    <source>
        <strain evidence="1">Rmic-2018</strain>
        <tissue evidence="1">Larvae</tissue>
    </source>
</reference>
<dbReference type="EMBL" id="JABSTU010000007">
    <property type="protein sequence ID" value="KAH8025485.1"/>
    <property type="molecule type" value="Genomic_DNA"/>
</dbReference>
<dbReference type="AlphaFoldDB" id="A0A9J6DTF2"/>
<evidence type="ECO:0000313" key="2">
    <source>
        <dbReference type="Proteomes" id="UP000821866"/>
    </source>
</evidence>
<keyword evidence="2" id="KW-1185">Reference proteome</keyword>
<dbReference type="Proteomes" id="UP000821866">
    <property type="component" value="Unassembled WGS sequence"/>
</dbReference>
<proteinExistence type="predicted"/>
<reference evidence="1" key="1">
    <citation type="journal article" date="2020" name="Cell">
        <title>Large-Scale Comparative Analyses of Tick Genomes Elucidate Their Genetic Diversity and Vector Capacities.</title>
        <authorList>
            <consortium name="Tick Genome and Microbiome Consortium (TIGMIC)"/>
            <person name="Jia N."/>
            <person name="Wang J."/>
            <person name="Shi W."/>
            <person name="Du L."/>
            <person name="Sun Y."/>
            <person name="Zhan W."/>
            <person name="Jiang J.F."/>
            <person name="Wang Q."/>
            <person name="Zhang B."/>
            <person name="Ji P."/>
            <person name="Bell-Sakyi L."/>
            <person name="Cui X.M."/>
            <person name="Yuan T.T."/>
            <person name="Jiang B.G."/>
            <person name="Yang W.F."/>
            <person name="Lam T.T."/>
            <person name="Chang Q.C."/>
            <person name="Ding S.J."/>
            <person name="Wang X.J."/>
            <person name="Zhu J.G."/>
            <person name="Ruan X.D."/>
            <person name="Zhao L."/>
            <person name="Wei J.T."/>
            <person name="Ye R.Z."/>
            <person name="Que T.C."/>
            <person name="Du C.H."/>
            <person name="Zhou Y.H."/>
            <person name="Cheng J.X."/>
            <person name="Dai P.F."/>
            <person name="Guo W.B."/>
            <person name="Han X.H."/>
            <person name="Huang E.J."/>
            <person name="Li L.F."/>
            <person name="Wei W."/>
            <person name="Gao Y.C."/>
            <person name="Liu J.Z."/>
            <person name="Shao H.Z."/>
            <person name="Wang X."/>
            <person name="Wang C.C."/>
            <person name="Yang T.C."/>
            <person name="Huo Q.B."/>
            <person name="Li W."/>
            <person name="Chen H.Y."/>
            <person name="Chen S.E."/>
            <person name="Zhou L.G."/>
            <person name="Ni X.B."/>
            <person name="Tian J.H."/>
            <person name="Sheng Y."/>
            <person name="Liu T."/>
            <person name="Pan Y.S."/>
            <person name="Xia L.Y."/>
            <person name="Li J."/>
            <person name="Zhao F."/>
            <person name="Cao W.C."/>
        </authorList>
    </citation>
    <scope>NUCLEOTIDE SEQUENCE</scope>
    <source>
        <strain evidence="1">Rmic-2018</strain>
    </source>
</reference>
<organism evidence="1 2">
    <name type="scientific">Rhipicephalus microplus</name>
    <name type="common">Cattle tick</name>
    <name type="synonym">Boophilus microplus</name>
    <dbReference type="NCBI Taxonomy" id="6941"/>
    <lineage>
        <taxon>Eukaryota</taxon>
        <taxon>Metazoa</taxon>
        <taxon>Ecdysozoa</taxon>
        <taxon>Arthropoda</taxon>
        <taxon>Chelicerata</taxon>
        <taxon>Arachnida</taxon>
        <taxon>Acari</taxon>
        <taxon>Parasitiformes</taxon>
        <taxon>Ixodida</taxon>
        <taxon>Ixodoidea</taxon>
        <taxon>Ixodidae</taxon>
        <taxon>Rhipicephalinae</taxon>
        <taxon>Rhipicephalus</taxon>
        <taxon>Boophilus</taxon>
    </lineage>
</organism>
<protein>
    <recommendedName>
        <fullName evidence="3">Transposase</fullName>
    </recommendedName>
</protein>
<evidence type="ECO:0008006" key="3">
    <source>
        <dbReference type="Google" id="ProtNLM"/>
    </source>
</evidence>
<sequence>MIKKETRKRLWAACEKAAEQSNHVHHRYASAWWCHALSPHGDIEISALYSAEIPLIAIVCQGGTGCNKMVLEHVKKQLPVLVIQAQALESQQLNTRREYSDDDVDDLYGQRAAAYTNVSERALYKWVAEHDKHGEVLSPETLSCGGRSHDGEQLLNEFNLGVLGRVMHGFYKQWEIRTVRKLAANLKEADSLPSVSATAIYRMLLKVGFRFKKCYRNSLLIEATHINQWRRKYLRQIKEVRRLGDPSSTLMKLG</sequence>
<name>A0A9J6DTF2_RHIMP</name>
<accession>A0A9J6DTF2</accession>
<evidence type="ECO:0000313" key="1">
    <source>
        <dbReference type="EMBL" id="KAH8025485.1"/>
    </source>
</evidence>